<organism evidence="2 3">
    <name type="scientific">Anopheles atroparvus</name>
    <name type="common">European mosquito</name>
    <dbReference type="NCBI Taxonomy" id="41427"/>
    <lineage>
        <taxon>Eukaryota</taxon>
        <taxon>Metazoa</taxon>
        <taxon>Ecdysozoa</taxon>
        <taxon>Arthropoda</taxon>
        <taxon>Hexapoda</taxon>
        <taxon>Insecta</taxon>
        <taxon>Pterygota</taxon>
        <taxon>Neoptera</taxon>
        <taxon>Endopterygota</taxon>
        <taxon>Diptera</taxon>
        <taxon>Nematocera</taxon>
        <taxon>Culicoidea</taxon>
        <taxon>Culicidae</taxon>
        <taxon>Anophelinae</taxon>
        <taxon>Anopheles</taxon>
    </lineage>
</organism>
<name>A0AAG5D0C6_ANOAO</name>
<dbReference type="EnsemblMetazoa" id="ENSAATROPT004644">
    <property type="protein sequence ID" value="ENSAATROPP004450"/>
    <property type="gene ID" value="ENSAATROPG003697"/>
</dbReference>
<protein>
    <recommendedName>
        <fullName evidence="4">Secreted protein</fullName>
    </recommendedName>
</protein>
<evidence type="ECO:0000313" key="2">
    <source>
        <dbReference type="EnsemblMetazoa" id="ENSAATROPP004450"/>
    </source>
</evidence>
<dbReference type="Proteomes" id="UP000075880">
    <property type="component" value="Unassembled WGS sequence"/>
</dbReference>
<evidence type="ECO:0000256" key="1">
    <source>
        <dbReference type="SAM" id="SignalP"/>
    </source>
</evidence>
<accession>A0AAG5D0C6</accession>
<keyword evidence="1" id="KW-0732">Signal</keyword>
<feature type="signal peptide" evidence="1">
    <location>
        <begin position="1"/>
        <end position="16"/>
    </location>
</feature>
<keyword evidence="3" id="KW-1185">Reference proteome</keyword>
<proteinExistence type="predicted"/>
<sequence length="120" mass="12813">MVCPCLSSTYFTLVLGTTLLRASSFRSRITIPPVCCTLRLASQRPWIETLGRTCLVNFGSKEQSMGCSSSIFSSFWFRLMSSLSIGSTASFVLGTSSSIALLISSRTSVGLSTSVGVAFC</sequence>
<reference evidence="2" key="1">
    <citation type="submission" date="2024-04" db="UniProtKB">
        <authorList>
            <consortium name="EnsemblMetazoa"/>
        </authorList>
    </citation>
    <scope>IDENTIFICATION</scope>
    <source>
        <strain evidence="2">EBRO</strain>
    </source>
</reference>
<evidence type="ECO:0000313" key="3">
    <source>
        <dbReference type="Proteomes" id="UP000075880"/>
    </source>
</evidence>
<dbReference type="AlphaFoldDB" id="A0AAG5D0C6"/>
<feature type="chain" id="PRO_5042487888" description="Secreted protein" evidence="1">
    <location>
        <begin position="17"/>
        <end position="120"/>
    </location>
</feature>
<evidence type="ECO:0008006" key="4">
    <source>
        <dbReference type="Google" id="ProtNLM"/>
    </source>
</evidence>